<dbReference type="Pfam" id="PF03883">
    <property type="entry name" value="H2O2_YaaD"/>
    <property type="match status" value="1"/>
</dbReference>
<sequence>MLYRRFTMLILLPPSEGKSAPLSGDTSQQLSFPELDSTRSQVQKALIKMCKGDPELAAKNLGLGVTQLDEVFANAHLDKARCGPAIDVYTGVLYEALHAASLNAKTRAKLNSAVAISSALFGLVRPLDLIPAYRLSGNSILTDSPRLPQVWREEVSTVIASSTGPIIDLRSQTYVALGPIPAQCNERALVIRVLFEKNGKRSVVSHFNKATKGELVRALANSGAVPKSIDQFLKRLSELGYEWELDESKSGPARLDLITH</sequence>
<dbReference type="EMBL" id="CAFBPZ010000052">
    <property type="protein sequence ID" value="CAB5038823.1"/>
    <property type="molecule type" value="Genomic_DNA"/>
</dbReference>
<accession>A0A6J7GVE0</accession>
<gene>
    <name evidence="1" type="ORF">UFOPK3495_01599</name>
    <name evidence="2" type="ORF">UFOPK4237_00884</name>
</gene>
<dbReference type="PANTHER" id="PTHR30283">
    <property type="entry name" value="PEROXIDE STRESS RESPONSE PROTEIN YAAA"/>
    <property type="match status" value="1"/>
</dbReference>
<dbReference type="EMBL" id="CAFBMC010000126">
    <property type="protein sequence ID" value="CAB4911264.1"/>
    <property type="molecule type" value="Genomic_DNA"/>
</dbReference>
<organism evidence="1">
    <name type="scientific">freshwater metagenome</name>
    <dbReference type="NCBI Taxonomy" id="449393"/>
    <lineage>
        <taxon>unclassified sequences</taxon>
        <taxon>metagenomes</taxon>
        <taxon>ecological metagenomes</taxon>
    </lineage>
</organism>
<reference evidence="1" key="1">
    <citation type="submission" date="2020-05" db="EMBL/GenBank/DDBJ databases">
        <authorList>
            <person name="Chiriac C."/>
            <person name="Salcher M."/>
            <person name="Ghai R."/>
            <person name="Kavagutti S V."/>
        </authorList>
    </citation>
    <scope>NUCLEOTIDE SEQUENCE</scope>
</reference>
<dbReference type="GO" id="GO:0033194">
    <property type="term" value="P:response to hydroperoxide"/>
    <property type="evidence" value="ECO:0007669"/>
    <property type="project" value="TreeGrafter"/>
</dbReference>
<evidence type="ECO:0000313" key="2">
    <source>
        <dbReference type="EMBL" id="CAB5038823.1"/>
    </source>
</evidence>
<proteinExistence type="predicted"/>
<dbReference type="InterPro" id="IPR005583">
    <property type="entry name" value="YaaA"/>
</dbReference>
<name>A0A6J7GVE0_9ZZZZ</name>
<dbReference type="AlphaFoldDB" id="A0A6J7GVE0"/>
<evidence type="ECO:0000313" key="1">
    <source>
        <dbReference type="EMBL" id="CAB4911264.1"/>
    </source>
</evidence>
<dbReference type="PANTHER" id="PTHR30283:SF4">
    <property type="entry name" value="PEROXIDE STRESS RESISTANCE PROTEIN YAAA"/>
    <property type="match status" value="1"/>
</dbReference>
<dbReference type="GO" id="GO:0005829">
    <property type="term" value="C:cytosol"/>
    <property type="evidence" value="ECO:0007669"/>
    <property type="project" value="TreeGrafter"/>
</dbReference>
<protein>
    <submittedName>
        <fullName evidence="1">Unannotated protein</fullName>
    </submittedName>
</protein>